<evidence type="ECO:0000256" key="4">
    <source>
        <dbReference type="ARBA" id="ARBA00022737"/>
    </source>
</evidence>
<organism evidence="11 12">
    <name type="scientific">Betta splendens</name>
    <name type="common">Siamese fighting fish</name>
    <dbReference type="NCBI Taxonomy" id="158456"/>
    <lineage>
        <taxon>Eukaryota</taxon>
        <taxon>Metazoa</taxon>
        <taxon>Chordata</taxon>
        <taxon>Craniata</taxon>
        <taxon>Vertebrata</taxon>
        <taxon>Euteleostomi</taxon>
        <taxon>Actinopterygii</taxon>
        <taxon>Neopterygii</taxon>
        <taxon>Teleostei</taxon>
        <taxon>Neoteleostei</taxon>
        <taxon>Acanthomorphata</taxon>
        <taxon>Anabantaria</taxon>
        <taxon>Anabantiformes</taxon>
        <taxon>Anabantoidei</taxon>
        <taxon>Osphronemidae</taxon>
        <taxon>Betta</taxon>
    </lineage>
</organism>
<dbReference type="FunFam" id="1.25.40.20:FF:000057">
    <property type="entry name" value="Ankyrin repeat domain-containing protein 13B"/>
    <property type="match status" value="1"/>
</dbReference>
<dbReference type="InterPro" id="IPR036770">
    <property type="entry name" value="Ankyrin_rpt-contain_sf"/>
</dbReference>
<dbReference type="GO" id="GO:0005770">
    <property type="term" value="C:late endosome"/>
    <property type="evidence" value="ECO:0007669"/>
    <property type="project" value="UniProtKB-SubCell"/>
</dbReference>
<feature type="region of interest" description="Disordered" evidence="9">
    <location>
        <begin position="543"/>
        <end position="566"/>
    </location>
</feature>
<dbReference type="Pfam" id="PF11904">
    <property type="entry name" value="ANKRD13_C"/>
    <property type="match status" value="1"/>
</dbReference>
<dbReference type="PROSITE" id="PS50297">
    <property type="entry name" value="ANK_REP_REGION"/>
    <property type="match status" value="1"/>
</dbReference>
<dbReference type="GO" id="GO:0005886">
    <property type="term" value="C:plasma membrane"/>
    <property type="evidence" value="ECO:0007669"/>
    <property type="project" value="UniProtKB-SubCell"/>
</dbReference>
<evidence type="ECO:0000256" key="5">
    <source>
        <dbReference type="ARBA" id="ARBA00022753"/>
    </source>
</evidence>
<dbReference type="GeneID" id="114862184"/>
<evidence type="ECO:0000256" key="9">
    <source>
        <dbReference type="SAM" id="MobiDB-lite"/>
    </source>
</evidence>
<keyword evidence="8" id="KW-0040">ANK repeat</keyword>
<keyword evidence="3" id="KW-1003">Cell membrane</keyword>
<dbReference type="SUPFAM" id="SSF48403">
    <property type="entry name" value="Ankyrin repeat"/>
    <property type="match status" value="1"/>
</dbReference>
<dbReference type="OrthoDB" id="1585644at2759"/>
<dbReference type="InterPro" id="IPR002110">
    <property type="entry name" value="Ankyrin_rpt"/>
</dbReference>
<dbReference type="FunCoup" id="A0A6P7NEK3">
    <property type="interactions" value="814"/>
</dbReference>
<dbReference type="PANTHER" id="PTHR12447:SF4">
    <property type="entry name" value="ANKYRIN REPEAT DOMAIN-CONTAINING PROTEIN 13A"/>
    <property type="match status" value="1"/>
</dbReference>
<evidence type="ECO:0000256" key="2">
    <source>
        <dbReference type="ARBA" id="ARBA00004603"/>
    </source>
</evidence>
<dbReference type="InterPro" id="IPR003903">
    <property type="entry name" value="UIM_dom"/>
</dbReference>
<dbReference type="InterPro" id="IPR055285">
    <property type="entry name" value="ANKRD13_C"/>
</dbReference>
<dbReference type="GO" id="GO:0002091">
    <property type="term" value="P:negative regulation of receptor internalization"/>
    <property type="evidence" value="ECO:0007669"/>
    <property type="project" value="UniProtKB-ARBA"/>
</dbReference>
<evidence type="ECO:0000256" key="6">
    <source>
        <dbReference type="ARBA" id="ARBA00023136"/>
    </source>
</evidence>
<dbReference type="AlphaFoldDB" id="A0A6P7NEK3"/>
<evidence type="ECO:0000256" key="8">
    <source>
        <dbReference type="PROSITE-ProRule" id="PRU00023"/>
    </source>
</evidence>
<dbReference type="CTD" id="88455"/>
<dbReference type="GO" id="GO:0140036">
    <property type="term" value="F:ubiquitin-modified protein reader activity"/>
    <property type="evidence" value="ECO:0007669"/>
    <property type="project" value="UniProtKB-ARBA"/>
</dbReference>
<dbReference type="PROSITE" id="PS50088">
    <property type="entry name" value="ANK_REPEAT"/>
    <property type="match status" value="1"/>
</dbReference>
<keyword evidence="6" id="KW-0472">Membrane</keyword>
<protein>
    <submittedName>
        <fullName evidence="12">Ankyrin repeat domain-containing protein 13A</fullName>
    </submittedName>
</protein>
<dbReference type="Pfam" id="PF12796">
    <property type="entry name" value="Ank_2"/>
    <property type="match status" value="1"/>
</dbReference>
<accession>A0A6P7NEK3</accession>
<evidence type="ECO:0000259" key="10">
    <source>
        <dbReference type="Pfam" id="PF11904"/>
    </source>
</evidence>
<dbReference type="SMART" id="SM00248">
    <property type="entry name" value="ANK"/>
    <property type="match status" value="3"/>
</dbReference>
<dbReference type="RefSeq" id="XP_029018106.1">
    <property type="nucleotide sequence ID" value="XM_029162273.3"/>
</dbReference>
<dbReference type="InParanoid" id="A0A6P7NEK3"/>
<dbReference type="Gene3D" id="1.25.40.20">
    <property type="entry name" value="Ankyrin repeat-containing domain"/>
    <property type="match status" value="1"/>
</dbReference>
<evidence type="ECO:0000313" key="12">
    <source>
        <dbReference type="RefSeq" id="XP_029018106.1"/>
    </source>
</evidence>
<keyword evidence="5" id="KW-0967">Endosome</keyword>
<name>A0A6P7NEK3_BETSP</name>
<reference evidence="12" key="1">
    <citation type="submission" date="2025-08" db="UniProtKB">
        <authorList>
            <consortium name="RefSeq"/>
        </authorList>
    </citation>
    <scope>IDENTIFICATION</scope>
</reference>
<feature type="region of interest" description="Disordered" evidence="9">
    <location>
        <begin position="472"/>
        <end position="494"/>
    </location>
</feature>
<feature type="repeat" description="ANK" evidence="8">
    <location>
        <begin position="45"/>
        <end position="77"/>
    </location>
</feature>
<dbReference type="GO" id="GO:0048471">
    <property type="term" value="C:perinuclear region of cytoplasm"/>
    <property type="evidence" value="ECO:0007669"/>
    <property type="project" value="UniProtKB-ARBA"/>
</dbReference>
<dbReference type="PROSITE" id="PS50330">
    <property type="entry name" value="UIM"/>
    <property type="match status" value="1"/>
</dbReference>
<feature type="region of interest" description="Disordered" evidence="9">
    <location>
        <begin position="436"/>
        <end position="459"/>
    </location>
</feature>
<proteinExistence type="predicted"/>
<comment type="subcellular location">
    <subcellularLocation>
        <location evidence="1">Cell membrane</location>
    </subcellularLocation>
    <subcellularLocation>
        <location evidence="2">Late endosome</location>
    </subcellularLocation>
</comment>
<evidence type="ECO:0000256" key="1">
    <source>
        <dbReference type="ARBA" id="ARBA00004236"/>
    </source>
</evidence>
<comment type="function">
    <text evidence="7">Ubiquitin-binding protein that specifically recognizes and binds 'Lys-63'-linked ubiquitin. Does not bind 'Lys-48'-linked ubiquitin. Positively regulates the internalization of ligand-activated EGFR by binding to the Ub moiety of ubiquitinated EGFR at the cell membrane.</text>
</comment>
<evidence type="ECO:0000256" key="3">
    <source>
        <dbReference type="ARBA" id="ARBA00022475"/>
    </source>
</evidence>
<gene>
    <name evidence="12" type="primary">ankrd13a</name>
</gene>
<evidence type="ECO:0000313" key="11">
    <source>
        <dbReference type="Proteomes" id="UP000515150"/>
    </source>
</evidence>
<feature type="compositionally biased region" description="Low complexity" evidence="9">
    <location>
        <begin position="550"/>
        <end position="562"/>
    </location>
</feature>
<dbReference type="PANTHER" id="PTHR12447">
    <property type="entry name" value="ANKYRIN REPEAT DOMAIN-CONTAINING PROTEIN 13"/>
    <property type="match status" value="1"/>
</dbReference>
<evidence type="ECO:0000256" key="7">
    <source>
        <dbReference type="ARBA" id="ARBA00024956"/>
    </source>
</evidence>
<dbReference type="SMART" id="SM00726">
    <property type="entry name" value="UIM"/>
    <property type="match status" value="2"/>
</dbReference>
<sequence>MSTANVSEDVRAQFPLHSAVWENDYRRLKQLLAVATNDIEAVDPRGRTPLHLAVSLGHLESVRVLLRRGAQVTKENAHNWTVLQEAVSTGDPEMVQLVLQRRDYLKASAALEGVPELLSKIRESPDFYMEMKWEFTSWIPLVSRVCPSDVCRIWKRGANLRVDVTLLGFENRTWIRGRRSYIFKGDGSHAELIEVNHDDQVVDTERFNISQEMEDVTLESMQPAEQEVAKRLTTPVVNTYLDTKDIAFERAKSGLWGWRTDKTEAVNGFEAKVFSVNNVNVVIRTRTEHLTDEEKTKIKRERNILESLLGTVEQHISTQGDLTLEYATATNPTAITPEEYFDPNFELGDRDIGRPIELSIRTQKFKGTLWMSEEHPLSLVEQVTPIIDLMARTSSHFARLRNFVTLKFPPGFPVKIEIPLFHVLNAKITFGSVNKCSTEEEADPTPAATPTSSGDDEEAAGLAPFQVSPSVFEVPDGYHRRGGSRHTPAATNDEALLQYAIQQSLLESRRAPGQEQNWDGADGQFTDVIHSSQSDRSIPEGALVEYEDTSSPSSSASVSSPDSDLRLAMELSARAQEEEDTLRKQEEEELERILQLSLTEK</sequence>
<dbReference type="KEGG" id="bspl:114862184"/>
<keyword evidence="4" id="KW-0677">Repeat</keyword>
<keyword evidence="11" id="KW-1185">Reference proteome</keyword>
<dbReference type="Proteomes" id="UP000515150">
    <property type="component" value="Chromosome 9"/>
</dbReference>
<dbReference type="InterPro" id="IPR021832">
    <property type="entry name" value="ANKRD13"/>
</dbReference>
<feature type="domain" description="Ankyrin repeat" evidence="10">
    <location>
        <begin position="161"/>
        <end position="479"/>
    </location>
</feature>